<keyword evidence="3" id="KW-1185">Reference proteome</keyword>
<dbReference type="Pfam" id="PF09851">
    <property type="entry name" value="SHOCT"/>
    <property type="match status" value="1"/>
</dbReference>
<accession>A0A3R5TGB9</accession>
<evidence type="ECO:0000313" key="2">
    <source>
        <dbReference type="EMBL" id="QAA32818.1"/>
    </source>
</evidence>
<protein>
    <recommendedName>
        <fullName evidence="1">SHOCT domain-containing protein</fullName>
    </recommendedName>
</protein>
<gene>
    <name evidence="2" type="ORF">C1I91_14850</name>
</gene>
<reference evidence="2 3" key="1">
    <citation type="submission" date="2018-01" db="EMBL/GenBank/DDBJ databases">
        <title>Genome Sequencing and Assembly of Anaerobacter polyendosporus strain CT4.</title>
        <authorList>
            <person name="Tachaapaikoon C."/>
            <person name="Sutheeworapong S."/>
            <person name="Jenjaroenpun P."/>
            <person name="Wongsurawat T."/>
            <person name="Nookeaw I."/>
            <person name="Cheawchanlertfa P."/>
            <person name="Kosugi A."/>
            <person name="Cheevadhanarak S."/>
            <person name="Ratanakhanokchai K."/>
        </authorList>
    </citation>
    <scope>NUCLEOTIDE SEQUENCE [LARGE SCALE GENOMIC DNA]</scope>
    <source>
        <strain evidence="2 3">CT4</strain>
    </source>
</reference>
<dbReference type="KEGG" id="cmah:C1I91_14850"/>
<dbReference type="Proteomes" id="UP000286268">
    <property type="component" value="Chromosome"/>
</dbReference>
<proteinExistence type="predicted"/>
<dbReference type="RefSeq" id="WP_047002065.1">
    <property type="nucleotide sequence ID" value="NZ_CP025746.1"/>
</dbReference>
<organism evidence="2 3">
    <name type="scientific">Clostridium manihotivorum</name>
    <dbReference type="NCBI Taxonomy" id="2320868"/>
    <lineage>
        <taxon>Bacteria</taxon>
        <taxon>Bacillati</taxon>
        <taxon>Bacillota</taxon>
        <taxon>Clostridia</taxon>
        <taxon>Eubacteriales</taxon>
        <taxon>Clostridiaceae</taxon>
        <taxon>Clostridium</taxon>
    </lineage>
</organism>
<feature type="domain" description="SHOCT" evidence="1">
    <location>
        <begin position="35"/>
        <end position="59"/>
    </location>
</feature>
<evidence type="ECO:0000259" key="1">
    <source>
        <dbReference type="Pfam" id="PF09851"/>
    </source>
</evidence>
<name>A0A3R5TGB9_9CLOT</name>
<dbReference type="EMBL" id="CP025746">
    <property type="protein sequence ID" value="QAA32818.1"/>
    <property type="molecule type" value="Genomic_DNA"/>
</dbReference>
<sequence length="62" mass="7236">MMFLPLVILTIFIVLYVSPSENNLNYRKVRRSDSALDILGRKYANGEISEDEYLKRRSILNS</sequence>
<evidence type="ECO:0000313" key="3">
    <source>
        <dbReference type="Proteomes" id="UP000286268"/>
    </source>
</evidence>
<dbReference type="AlphaFoldDB" id="A0A3R5TGB9"/>
<dbReference type="InterPro" id="IPR018649">
    <property type="entry name" value="SHOCT"/>
</dbReference>